<keyword evidence="1" id="KW-0862">Zinc</keyword>
<dbReference type="Proteomes" id="UP000053660">
    <property type="component" value="Unassembled WGS sequence"/>
</dbReference>
<dbReference type="GO" id="GO:0005737">
    <property type="term" value="C:cytoplasm"/>
    <property type="evidence" value="ECO:0007669"/>
    <property type="project" value="UniProtKB-ARBA"/>
</dbReference>
<keyword evidence="7" id="KW-1185">Reference proteome</keyword>
<name>A0A0B1S344_OESDE</name>
<protein>
    <submittedName>
        <fullName evidence="6">Zinc knuckle</fullName>
    </submittedName>
</protein>
<dbReference type="SUPFAM" id="SSF57756">
    <property type="entry name" value="Retrovirus zinc finger-like domains"/>
    <property type="match status" value="1"/>
</dbReference>
<reference evidence="6 7" key="1">
    <citation type="submission" date="2014-03" db="EMBL/GenBank/DDBJ databases">
        <title>Draft genome of the hookworm Oesophagostomum dentatum.</title>
        <authorList>
            <person name="Mitreva M."/>
        </authorList>
    </citation>
    <scope>NUCLEOTIDE SEQUENCE [LARGE SCALE GENOMIC DNA]</scope>
    <source>
        <strain evidence="6 7">OD-Hann</strain>
    </source>
</reference>
<dbReference type="InterPro" id="IPR036875">
    <property type="entry name" value="Znf_CCHC_sf"/>
</dbReference>
<gene>
    <name evidence="6" type="ORF">OESDEN_22473</name>
</gene>
<dbReference type="InterPro" id="IPR001878">
    <property type="entry name" value="Znf_CCHC"/>
</dbReference>
<dbReference type="AlphaFoldDB" id="A0A0B1S344"/>
<evidence type="ECO:0000313" key="7">
    <source>
        <dbReference type="Proteomes" id="UP000053660"/>
    </source>
</evidence>
<accession>A0A0B1S344</accession>
<keyword evidence="1" id="KW-0479">Metal-binding</keyword>
<dbReference type="OrthoDB" id="5885313at2759"/>
<evidence type="ECO:0000256" key="3">
    <source>
        <dbReference type="SAM" id="MobiDB-lite"/>
    </source>
</evidence>
<keyword evidence="1" id="KW-0863">Zinc-finger</keyword>
<dbReference type="GO" id="GO:0008270">
    <property type="term" value="F:zinc ion binding"/>
    <property type="evidence" value="ECO:0007669"/>
    <property type="project" value="UniProtKB-KW"/>
</dbReference>
<dbReference type="PROSITE" id="PS50158">
    <property type="entry name" value="ZF_CCHC"/>
    <property type="match status" value="1"/>
</dbReference>
<dbReference type="Gene3D" id="4.10.60.10">
    <property type="entry name" value="Zinc finger, CCHC-type"/>
    <property type="match status" value="1"/>
</dbReference>
<feature type="domain" description="CCHC-type" evidence="4">
    <location>
        <begin position="444"/>
        <end position="461"/>
    </location>
</feature>
<dbReference type="GO" id="GO:0019899">
    <property type="term" value="F:enzyme binding"/>
    <property type="evidence" value="ECO:0007669"/>
    <property type="project" value="UniProtKB-ARBA"/>
</dbReference>
<evidence type="ECO:0000256" key="1">
    <source>
        <dbReference type="PROSITE-ProRule" id="PRU00047"/>
    </source>
</evidence>
<feature type="region of interest" description="Disordered" evidence="3">
    <location>
        <begin position="408"/>
        <end position="436"/>
    </location>
</feature>
<organism evidence="6 7">
    <name type="scientific">Oesophagostomum dentatum</name>
    <name type="common">Nodular worm</name>
    <dbReference type="NCBI Taxonomy" id="61180"/>
    <lineage>
        <taxon>Eukaryota</taxon>
        <taxon>Metazoa</taxon>
        <taxon>Ecdysozoa</taxon>
        <taxon>Nematoda</taxon>
        <taxon>Chromadorea</taxon>
        <taxon>Rhabditida</taxon>
        <taxon>Rhabditina</taxon>
        <taxon>Rhabditomorpha</taxon>
        <taxon>Strongyloidea</taxon>
        <taxon>Strongylidae</taxon>
        <taxon>Oesophagostomum</taxon>
    </lineage>
</organism>
<feature type="domain" description="GED" evidence="5">
    <location>
        <begin position="1"/>
        <end position="48"/>
    </location>
</feature>
<evidence type="ECO:0000256" key="2">
    <source>
        <dbReference type="SAM" id="Coils"/>
    </source>
</evidence>
<dbReference type="EMBL" id="KN610301">
    <property type="protein sequence ID" value="KHJ77907.1"/>
    <property type="molecule type" value="Genomic_DNA"/>
</dbReference>
<dbReference type="InterPro" id="IPR020850">
    <property type="entry name" value="GED_dom"/>
</dbReference>
<evidence type="ECO:0000313" key="6">
    <source>
        <dbReference type="EMBL" id="KHJ77907.1"/>
    </source>
</evidence>
<feature type="compositionally biased region" description="Polar residues" evidence="3">
    <location>
        <begin position="408"/>
        <end position="431"/>
    </location>
</feature>
<evidence type="ECO:0000259" key="4">
    <source>
        <dbReference type="PROSITE" id="PS50158"/>
    </source>
</evidence>
<dbReference type="SMART" id="SM00343">
    <property type="entry name" value="ZnF_C2HC"/>
    <property type="match status" value="1"/>
</dbReference>
<feature type="coiled-coil region" evidence="2">
    <location>
        <begin position="9"/>
        <end position="43"/>
    </location>
</feature>
<feature type="compositionally biased region" description="Polar residues" evidence="3">
    <location>
        <begin position="463"/>
        <end position="480"/>
    </location>
</feature>
<evidence type="ECO:0000259" key="5">
    <source>
        <dbReference type="PROSITE" id="PS51388"/>
    </source>
</evidence>
<dbReference type="PROSITE" id="PS51388">
    <property type="entry name" value="GED"/>
    <property type="match status" value="1"/>
</dbReference>
<sequence length="503" mass="56698">MADEMDIELDRILEEDEAERSRVETLQRQVEELTAQMKQMAEASKTQVKLLECSIEQKLEDFKIRRNILPTRKPLPFQVEGYMPGGDAATTPAGGNERPQDRNQMFREAFKQLQSKLDVEQRPLPTFDAVKAAEGNSTYIAHPNGQQESHQSHCYVNDHFQSGDAGNRQTLQAQLNLPRDSPPRGRYSLDNSSSHWDYGVGATLAAMALPDVPNFSNSQGKGFNQFVTSFMMKYGRIGLTDDMLIHLMSEKMEGQPKALVRTLPSSIRHGRFEDFIAALSAKFSENSPVRRMEAHVKLKQLKMGKSVAEYCVELERLTQDANPEAAEKDLSVSRASELITQLTRWPEYFQLFAAMEAARQEEAYDVLKNLVLRIERSRKVAAEVQAVAEGPQTRTTVNYRQTYTRSFKGINNASKAETARGNSKQEQSMSPESPAINADQKCTRKCLNCGKFGHFRRDCKNQRVTNGRSSEGATTPNKPSTVRKFGPTLQTWTCHTRGTDDTE</sequence>
<dbReference type="GO" id="GO:0003676">
    <property type="term" value="F:nucleic acid binding"/>
    <property type="evidence" value="ECO:0007669"/>
    <property type="project" value="InterPro"/>
</dbReference>
<keyword evidence="2" id="KW-0175">Coiled coil</keyword>
<proteinExistence type="predicted"/>
<dbReference type="Pfam" id="PF00098">
    <property type="entry name" value="zf-CCHC"/>
    <property type="match status" value="1"/>
</dbReference>
<feature type="region of interest" description="Disordered" evidence="3">
    <location>
        <begin position="463"/>
        <end position="503"/>
    </location>
</feature>
<feature type="non-terminal residue" evidence="6">
    <location>
        <position position="503"/>
    </location>
</feature>